<dbReference type="GO" id="GO:0008374">
    <property type="term" value="F:O-acyltransferase activity"/>
    <property type="evidence" value="ECO:0007669"/>
    <property type="project" value="InterPro"/>
</dbReference>
<evidence type="ECO:0000256" key="3">
    <source>
        <dbReference type="ARBA" id="ARBA00007282"/>
    </source>
</evidence>
<keyword evidence="7 9" id="KW-0472">Membrane</keyword>
<dbReference type="InParanoid" id="A0A3N4L0I8"/>
<sequence>MTSSRAAGWSAVPIHGEKEGNPTQSQTTITPPPQTLSPGPRKPKKKKERKKKKKGMETSKRPLLLHEAATPYVLLWTALMIPNRLLAATLILPLLALSYHNLLQTTSPNPPNSFLVGSFVVYHAFASINLLLLRDPRTEFRRLPITATGETKHQNGEEEEGEAYPRDLKRRIWWVFDLAVTMRGIGWSWQIRPIPPLSATEAASRHTYLRRRLARLLIIYAWIDLSMFVIQHIDRAYFLPPGNAHEYPPAGEPPVYPHLFSRSTRPQHHPAPLGLPPIPSLSSGAPALLYRAALYTARQIFTGIVMYAHLNSGYTFLSLSAVLLGALVGAETGWRRRYLHWHAWPDVFGRWSAGDWGRGLAGWWGGAWHGLFKNVFMAPGRFVVSRLGLGQRLPAAAVWVVRLVGPFVVSAALHYAGAWTQARGGWGSARFFLWQPVGVAVEAAVVRWCPGWVCRGWVRRWAPYVWVVVWLVVTSGSFFEELRYGGVWALQPVPVSAWKWAAGVGALCGGETAVGWWEWDDGSLGGWGVRI</sequence>
<dbReference type="InterPro" id="IPR044851">
    <property type="entry name" value="Wax_synthase"/>
</dbReference>
<evidence type="ECO:0000256" key="4">
    <source>
        <dbReference type="ARBA" id="ARBA00022679"/>
    </source>
</evidence>
<evidence type="ECO:0000256" key="5">
    <source>
        <dbReference type="ARBA" id="ARBA00022692"/>
    </source>
</evidence>
<evidence type="ECO:0000256" key="7">
    <source>
        <dbReference type="ARBA" id="ARBA00023136"/>
    </source>
</evidence>
<keyword evidence="12" id="KW-1185">Reference proteome</keyword>
<proteinExistence type="inferred from homology"/>
<comment type="pathway">
    <text evidence="2">Secondary metabolite biosynthesis.</text>
</comment>
<dbReference type="STRING" id="1392247.A0A3N4L0I8"/>
<comment type="similarity">
    <text evidence="3">Belongs to the wax synthase family.</text>
</comment>
<comment type="subcellular location">
    <subcellularLocation>
        <location evidence="1">Membrane</location>
        <topology evidence="1">Multi-pass membrane protein</topology>
    </subcellularLocation>
</comment>
<dbReference type="PANTHER" id="PTHR31595">
    <property type="entry name" value="LONG-CHAIN-ALCOHOL O-FATTY-ACYLTRANSFERASE 3-RELATED"/>
    <property type="match status" value="1"/>
</dbReference>
<dbReference type="Proteomes" id="UP000277580">
    <property type="component" value="Unassembled WGS sequence"/>
</dbReference>
<evidence type="ECO:0000256" key="8">
    <source>
        <dbReference type="SAM" id="MobiDB-lite"/>
    </source>
</evidence>
<gene>
    <name evidence="11" type="ORF">P167DRAFT_590589</name>
</gene>
<evidence type="ECO:0000259" key="10">
    <source>
        <dbReference type="Pfam" id="PF13813"/>
    </source>
</evidence>
<evidence type="ECO:0000313" key="12">
    <source>
        <dbReference type="Proteomes" id="UP000277580"/>
    </source>
</evidence>
<organism evidence="11 12">
    <name type="scientific">Morchella conica CCBAS932</name>
    <dbReference type="NCBI Taxonomy" id="1392247"/>
    <lineage>
        <taxon>Eukaryota</taxon>
        <taxon>Fungi</taxon>
        <taxon>Dikarya</taxon>
        <taxon>Ascomycota</taxon>
        <taxon>Pezizomycotina</taxon>
        <taxon>Pezizomycetes</taxon>
        <taxon>Pezizales</taxon>
        <taxon>Morchellaceae</taxon>
        <taxon>Morchella</taxon>
    </lineage>
</organism>
<dbReference type="Pfam" id="PF13813">
    <property type="entry name" value="MBOAT_2"/>
    <property type="match status" value="1"/>
</dbReference>
<dbReference type="PANTHER" id="PTHR31595:SF57">
    <property type="entry name" value="OS04G0481900 PROTEIN"/>
    <property type="match status" value="1"/>
</dbReference>
<keyword evidence="4" id="KW-0808">Transferase</keyword>
<dbReference type="GO" id="GO:0006629">
    <property type="term" value="P:lipid metabolic process"/>
    <property type="evidence" value="ECO:0007669"/>
    <property type="project" value="InterPro"/>
</dbReference>
<dbReference type="GO" id="GO:0016020">
    <property type="term" value="C:membrane"/>
    <property type="evidence" value="ECO:0007669"/>
    <property type="project" value="UniProtKB-SubCell"/>
</dbReference>
<feature type="compositionally biased region" description="Basic residues" evidence="8">
    <location>
        <begin position="41"/>
        <end position="54"/>
    </location>
</feature>
<dbReference type="OrthoDB" id="1077582at2759"/>
<evidence type="ECO:0000256" key="1">
    <source>
        <dbReference type="ARBA" id="ARBA00004141"/>
    </source>
</evidence>
<dbReference type="EMBL" id="ML119135">
    <property type="protein sequence ID" value="RPB11495.1"/>
    <property type="molecule type" value="Genomic_DNA"/>
</dbReference>
<name>A0A3N4L0I8_9PEZI</name>
<evidence type="ECO:0000313" key="11">
    <source>
        <dbReference type="EMBL" id="RPB11495.1"/>
    </source>
</evidence>
<keyword evidence="6 9" id="KW-1133">Transmembrane helix</keyword>
<dbReference type="InterPro" id="IPR032805">
    <property type="entry name" value="Wax_synthase_dom"/>
</dbReference>
<reference evidence="11 12" key="1">
    <citation type="journal article" date="2018" name="Nat. Ecol. Evol.">
        <title>Pezizomycetes genomes reveal the molecular basis of ectomycorrhizal truffle lifestyle.</title>
        <authorList>
            <person name="Murat C."/>
            <person name="Payen T."/>
            <person name="Noel B."/>
            <person name="Kuo A."/>
            <person name="Morin E."/>
            <person name="Chen J."/>
            <person name="Kohler A."/>
            <person name="Krizsan K."/>
            <person name="Balestrini R."/>
            <person name="Da Silva C."/>
            <person name="Montanini B."/>
            <person name="Hainaut M."/>
            <person name="Levati E."/>
            <person name="Barry K.W."/>
            <person name="Belfiori B."/>
            <person name="Cichocki N."/>
            <person name="Clum A."/>
            <person name="Dockter R.B."/>
            <person name="Fauchery L."/>
            <person name="Guy J."/>
            <person name="Iotti M."/>
            <person name="Le Tacon F."/>
            <person name="Lindquist E.A."/>
            <person name="Lipzen A."/>
            <person name="Malagnac F."/>
            <person name="Mello A."/>
            <person name="Molinier V."/>
            <person name="Miyauchi S."/>
            <person name="Poulain J."/>
            <person name="Riccioni C."/>
            <person name="Rubini A."/>
            <person name="Sitrit Y."/>
            <person name="Splivallo R."/>
            <person name="Traeger S."/>
            <person name="Wang M."/>
            <person name="Zifcakova L."/>
            <person name="Wipf D."/>
            <person name="Zambonelli A."/>
            <person name="Paolocci F."/>
            <person name="Nowrousian M."/>
            <person name="Ottonello S."/>
            <person name="Baldrian P."/>
            <person name="Spatafora J.W."/>
            <person name="Henrissat B."/>
            <person name="Nagy L.G."/>
            <person name="Aury J.M."/>
            <person name="Wincker P."/>
            <person name="Grigoriev I.V."/>
            <person name="Bonfante P."/>
            <person name="Martin F.M."/>
        </authorList>
    </citation>
    <scope>NUCLEOTIDE SEQUENCE [LARGE SCALE GENOMIC DNA]</scope>
    <source>
        <strain evidence="11 12">CCBAS932</strain>
    </source>
</reference>
<feature type="region of interest" description="Disordered" evidence="8">
    <location>
        <begin position="1"/>
        <end position="62"/>
    </location>
</feature>
<evidence type="ECO:0000256" key="2">
    <source>
        <dbReference type="ARBA" id="ARBA00005179"/>
    </source>
</evidence>
<feature type="domain" description="Wax synthase" evidence="10">
    <location>
        <begin position="344"/>
        <end position="434"/>
    </location>
</feature>
<accession>A0A3N4L0I8</accession>
<feature type="transmembrane region" description="Helical" evidence="9">
    <location>
        <begin position="313"/>
        <end position="330"/>
    </location>
</feature>
<evidence type="ECO:0000256" key="9">
    <source>
        <dbReference type="SAM" id="Phobius"/>
    </source>
</evidence>
<feature type="transmembrane region" description="Helical" evidence="9">
    <location>
        <begin position="114"/>
        <end position="133"/>
    </location>
</feature>
<evidence type="ECO:0000256" key="6">
    <source>
        <dbReference type="ARBA" id="ARBA00022989"/>
    </source>
</evidence>
<dbReference type="AlphaFoldDB" id="A0A3N4L0I8"/>
<keyword evidence="5 9" id="KW-0812">Transmembrane</keyword>
<feature type="transmembrane region" description="Helical" evidence="9">
    <location>
        <begin position="213"/>
        <end position="233"/>
    </location>
</feature>
<protein>
    <recommendedName>
        <fullName evidence="10">Wax synthase domain-containing protein</fullName>
    </recommendedName>
</protein>